<name>A0A936Z2X3_9BURK</name>
<dbReference type="GO" id="GO:0006790">
    <property type="term" value="P:sulfur compound metabolic process"/>
    <property type="evidence" value="ECO:0007669"/>
    <property type="project" value="TreeGrafter"/>
</dbReference>
<evidence type="ECO:0000313" key="9">
    <source>
        <dbReference type="Proteomes" id="UP000599109"/>
    </source>
</evidence>
<dbReference type="PROSITE" id="PS51318">
    <property type="entry name" value="TAT"/>
    <property type="match status" value="1"/>
</dbReference>
<dbReference type="InterPro" id="IPR014756">
    <property type="entry name" value="Ig_E-set"/>
</dbReference>
<evidence type="ECO:0000313" key="8">
    <source>
        <dbReference type="EMBL" id="MBL0393984.1"/>
    </source>
</evidence>
<keyword evidence="2" id="KW-0500">Molybdenum</keyword>
<gene>
    <name evidence="8" type="ORF">JJ685_22795</name>
</gene>
<dbReference type="GO" id="GO:0020037">
    <property type="term" value="F:heme binding"/>
    <property type="evidence" value="ECO:0007669"/>
    <property type="project" value="TreeGrafter"/>
</dbReference>
<dbReference type="PANTHER" id="PTHR19372:SF7">
    <property type="entry name" value="SULFITE OXIDASE, MITOCHONDRIAL"/>
    <property type="match status" value="1"/>
</dbReference>
<keyword evidence="9" id="KW-1185">Reference proteome</keyword>
<sequence>MQLPADPSRRRLLAQGAALVAATSGAAQAQTAAPAPAAAAEAKPFPAYVAWKNQAQMIQHTGTTIETKRTAYGTSVVTPVDRLYIRNNLPAPDASIVNDRDGWSLAVEGVRSPRVLTVRELKSLGIETTATVLQCSGNGRGYFPSKPSGTKWQVGAAGCVIWSGVPVRSVVAALGGLADGARFLTGTGGEKLPEGIDPKSVMVERSVPLSNLENALLAWEMNGEPLPHAHGGPLRLIVPGYSGVNNIKYIKRLAFTAQESEAAIQKTGYRISPLGEKHDPSHPSVWEMEVKSWINGPAPDAGPVKAGMVQIHGVAMGGMQAVKRVDVSIDGGQTWREARLVGPDLGRFAWRQFVLPLKLEPGTYQLACRAQDVKFNWQAEVTPENSGGYLNSGWRAHGFSITVA</sequence>
<dbReference type="Proteomes" id="UP000599109">
    <property type="component" value="Unassembled WGS sequence"/>
</dbReference>
<reference evidence="8 9" key="1">
    <citation type="journal article" date="2017" name="Int. J. Syst. Evol. Microbiol.">
        <title>Ramlibacter monticola sp. nov., isolated from forest soil.</title>
        <authorList>
            <person name="Chaudhary D.K."/>
            <person name="Kim J."/>
        </authorList>
    </citation>
    <scope>NUCLEOTIDE SEQUENCE [LARGE SCALE GENOMIC DNA]</scope>
    <source>
        <strain evidence="8 9">KACC 19175</strain>
    </source>
</reference>
<dbReference type="AlphaFoldDB" id="A0A936Z2X3"/>
<dbReference type="CDD" id="cd02110">
    <property type="entry name" value="SO_family_Moco_dimer"/>
    <property type="match status" value="1"/>
</dbReference>
<protein>
    <submittedName>
        <fullName evidence="8">Sulfite oxidase</fullName>
    </submittedName>
</protein>
<comment type="caution">
    <text evidence="8">The sequence shown here is derived from an EMBL/GenBank/DDBJ whole genome shotgun (WGS) entry which is preliminary data.</text>
</comment>
<comment type="cofactor">
    <cofactor evidence="1">
        <name>Mo-molybdopterin</name>
        <dbReference type="ChEBI" id="CHEBI:71302"/>
    </cofactor>
</comment>
<evidence type="ECO:0000256" key="1">
    <source>
        <dbReference type="ARBA" id="ARBA00001924"/>
    </source>
</evidence>
<feature type="domain" description="Moybdenum cofactor oxidoreductase dimerisation" evidence="7">
    <location>
        <begin position="284"/>
        <end position="394"/>
    </location>
</feature>
<keyword evidence="4" id="KW-0560">Oxidoreductase</keyword>
<dbReference type="PRINTS" id="PR00407">
    <property type="entry name" value="EUMOPTERIN"/>
</dbReference>
<dbReference type="InterPro" id="IPR000572">
    <property type="entry name" value="OxRdtase_Mopterin-bd_dom"/>
</dbReference>
<dbReference type="Gene3D" id="3.90.420.10">
    <property type="entry name" value="Oxidoreductase, molybdopterin-binding domain"/>
    <property type="match status" value="1"/>
</dbReference>
<evidence type="ECO:0000256" key="5">
    <source>
        <dbReference type="SAM" id="SignalP"/>
    </source>
</evidence>
<accession>A0A936Z2X3</accession>
<dbReference type="Pfam" id="PF03404">
    <property type="entry name" value="Mo-co_dimer"/>
    <property type="match status" value="1"/>
</dbReference>
<dbReference type="InterPro" id="IPR036374">
    <property type="entry name" value="OxRdtase_Mopterin-bd_sf"/>
</dbReference>
<keyword evidence="5" id="KW-0732">Signal</keyword>
<feature type="domain" description="Oxidoreductase molybdopterin-binding" evidence="6">
    <location>
        <begin position="99"/>
        <end position="262"/>
    </location>
</feature>
<dbReference type="GO" id="GO:0043546">
    <property type="term" value="F:molybdopterin cofactor binding"/>
    <property type="evidence" value="ECO:0007669"/>
    <property type="project" value="TreeGrafter"/>
</dbReference>
<dbReference type="GO" id="GO:0030151">
    <property type="term" value="F:molybdenum ion binding"/>
    <property type="evidence" value="ECO:0007669"/>
    <property type="project" value="InterPro"/>
</dbReference>
<dbReference type="InterPro" id="IPR005066">
    <property type="entry name" value="MoCF_OxRdtse_dimer"/>
</dbReference>
<feature type="signal peptide" evidence="5">
    <location>
        <begin position="1"/>
        <end position="29"/>
    </location>
</feature>
<keyword evidence="3" id="KW-0479">Metal-binding</keyword>
<dbReference type="Gene3D" id="2.60.40.650">
    <property type="match status" value="1"/>
</dbReference>
<dbReference type="GO" id="GO:0008482">
    <property type="term" value="F:sulfite oxidase activity"/>
    <property type="evidence" value="ECO:0007669"/>
    <property type="project" value="TreeGrafter"/>
</dbReference>
<evidence type="ECO:0000256" key="3">
    <source>
        <dbReference type="ARBA" id="ARBA00022723"/>
    </source>
</evidence>
<feature type="chain" id="PRO_5037404226" evidence="5">
    <location>
        <begin position="30"/>
        <end position="404"/>
    </location>
</feature>
<dbReference type="Pfam" id="PF00174">
    <property type="entry name" value="Oxidored_molyb"/>
    <property type="match status" value="1"/>
</dbReference>
<dbReference type="RefSeq" id="WP_201676658.1">
    <property type="nucleotide sequence ID" value="NZ_JAEQNE010000007.1"/>
</dbReference>
<evidence type="ECO:0000256" key="4">
    <source>
        <dbReference type="ARBA" id="ARBA00023002"/>
    </source>
</evidence>
<dbReference type="SUPFAM" id="SSF81296">
    <property type="entry name" value="E set domains"/>
    <property type="match status" value="1"/>
</dbReference>
<organism evidence="8 9">
    <name type="scientific">Ramlibacter monticola</name>
    <dbReference type="NCBI Taxonomy" id="1926872"/>
    <lineage>
        <taxon>Bacteria</taxon>
        <taxon>Pseudomonadati</taxon>
        <taxon>Pseudomonadota</taxon>
        <taxon>Betaproteobacteria</taxon>
        <taxon>Burkholderiales</taxon>
        <taxon>Comamonadaceae</taxon>
        <taxon>Ramlibacter</taxon>
    </lineage>
</organism>
<dbReference type="SUPFAM" id="SSF56524">
    <property type="entry name" value="Oxidoreductase molybdopterin-binding domain"/>
    <property type="match status" value="1"/>
</dbReference>
<proteinExistence type="predicted"/>
<evidence type="ECO:0000259" key="6">
    <source>
        <dbReference type="Pfam" id="PF00174"/>
    </source>
</evidence>
<dbReference type="InterPro" id="IPR008335">
    <property type="entry name" value="Mopterin_OxRdtase_euk"/>
</dbReference>
<dbReference type="PANTHER" id="PTHR19372">
    <property type="entry name" value="SULFITE REDUCTASE"/>
    <property type="match status" value="1"/>
</dbReference>
<evidence type="ECO:0000256" key="2">
    <source>
        <dbReference type="ARBA" id="ARBA00022505"/>
    </source>
</evidence>
<dbReference type="EMBL" id="JAEQNE010000007">
    <property type="protein sequence ID" value="MBL0393984.1"/>
    <property type="molecule type" value="Genomic_DNA"/>
</dbReference>
<evidence type="ECO:0000259" key="7">
    <source>
        <dbReference type="Pfam" id="PF03404"/>
    </source>
</evidence>
<dbReference type="InterPro" id="IPR006311">
    <property type="entry name" value="TAT_signal"/>
</dbReference>